<feature type="region of interest" description="Disordered" evidence="1">
    <location>
        <begin position="1"/>
        <end position="25"/>
    </location>
</feature>
<comment type="caution">
    <text evidence="2">The sequence shown here is derived from an EMBL/GenBank/DDBJ whole genome shotgun (WGS) entry which is preliminary data.</text>
</comment>
<gene>
    <name evidence="2" type="ORF">ACFFX0_16360</name>
</gene>
<name>A0ABV5G1A0_9MICC</name>
<accession>A0ABV5G1A0</accession>
<dbReference type="EMBL" id="JBHMFI010000001">
    <property type="protein sequence ID" value="MFB9072685.1"/>
    <property type="molecule type" value="Genomic_DNA"/>
</dbReference>
<evidence type="ECO:0000256" key="1">
    <source>
        <dbReference type="SAM" id="MobiDB-lite"/>
    </source>
</evidence>
<feature type="region of interest" description="Disordered" evidence="1">
    <location>
        <begin position="43"/>
        <end position="81"/>
    </location>
</feature>
<reference evidence="2 3" key="1">
    <citation type="submission" date="2024-09" db="EMBL/GenBank/DDBJ databases">
        <authorList>
            <person name="Sun Q."/>
            <person name="Mori K."/>
        </authorList>
    </citation>
    <scope>NUCLEOTIDE SEQUENCE [LARGE SCALE GENOMIC DNA]</scope>
    <source>
        <strain evidence="2 3">CCM 7609</strain>
    </source>
</reference>
<feature type="compositionally biased region" description="Polar residues" evidence="1">
    <location>
        <begin position="13"/>
        <end position="25"/>
    </location>
</feature>
<sequence>MDSGTAPAGWFMKTTTTSFGAGTEISNPVRTRARCWSRPPVMIRTDVDGGMSPSSRDTVAPPSGVTLPPLGETGRVDPCGR</sequence>
<protein>
    <submittedName>
        <fullName evidence="2">Uncharacterized protein</fullName>
    </submittedName>
</protein>
<organism evidence="2 3">
    <name type="scientific">Citricoccus parietis</name>
    <dbReference type="NCBI Taxonomy" id="592307"/>
    <lineage>
        <taxon>Bacteria</taxon>
        <taxon>Bacillati</taxon>
        <taxon>Actinomycetota</taxon>
        <taxon>Actinomycetes</taxon>
        <taxon>Micrococcales</taxon>
        <taxon>Micrococcaceae</taxon>
        <taxon>Citricoccus</taxon>
    </lineage>
</organism>
<proteinExistence type="predicted"/>
<dbReference type="Proteomes" id="UP001589575">
    <property type="component" value="Unassembled WGS sequence"/>
</dbReference>
<keyword evidence="3" id="KW-1185">Reference proteome</keyword>
<evidence type="ECO:0000313" key="2">
    <source>
        <dbReference type="EMBL" id="MFB9072685.1"/>
    </source>
</evidence>
<evidence type="ECO:0000313" key="3">
    <source>
        <dbReference type="Proteomes" id="UP001589575"/>
    </source>
</evidence>